<dbReference type="Proteomes" id="UP000534286">
    <property type="component" value="Unassembled WGS sequence"/>
</dbReference>
<sequence>MSAHASAGLGGGAGFLAGWPVMLDHLLIPSVAYLFC</sequence>
<protein>
    <submittedName>
        <fullName evidence="1">Uncharacterized protein</fullName>
    </submittedName>
</protein>
<gene>
    <name evidence="1" type="ORF">FHR32_004672</name>
</gene>
<keyword evidence="2" id="KW-1185">Reference proteome</keyword>
<dbReference type="EMBL" id="JACHJU010000001">
    <property type="protein sequence ID" value="MBB4940367.1"/>
    <property type="molecule type" value="Genomic_DNA"/>
</dbReference>
<reference evidence="1 2" key="1">
    <citation type="submission" date="2020-08" db="EMBL/GenBank/DDBJ databases">
        <title>Sequencing the genomes of 1000 actinobacteria strains.</title>
        <authorList>
            <person name="Klenk H.-P."/>
        </authorList>
    </citation>
    <scope>NUCLEOTIDE SEQUENCE [LARGE SCALE GENOMIC DNA]</scope>
    <source>
        <strain evidence="1 2">DSM 43023</strain>
    </source>
</reference>
<evidence type="ECO:0000313" key="2">
    <source>
        <dbReference type="Proteomes" id="UP000534286"/>
    </source>
</evidence>
<accession>A0A7W7RYE7</accession>
<organism evidence="1 2">
    <name type="scientific">Streptosporangium album</name>
    <dbReference type="NCBI Taxonomy" id="47479"/>
    <lineage>
        <taxon>Bacteria</taxon>
        <taxon>Bacillati</taxon>
        <taxon>Actinomycetota</taxon>
        <taxon>Actinomycetes</taxon>
        <taxon>Streptosporangiales</taxon>
        <taxon>Streptosporangiaceae</taxon>
        <taxon>Streptosporangium</taxon>
    </lineage>
</organism>
<comment type="caution">
    <text evidence="1">The sequence shown here is derived from an EMBL/GenBank/DDBJ whole genome shotgun (WGS) entry which is preliminary data.</text>
</comment>
<dbReference type="AlphaFoldDB" id="A0A7W7RYE7"/>
<name>A0A7W7RYE7_9ACTN</name>
<proteinExistence type="predicted"/>
<evidence type="ECO:0000313" key="1">
    <source>
        <dbReference type="EMBL" id="MBB4940367.1"/>
    </source>
</evidence>